<dbReference type="GO" id="GO:0043024">
    <property type="term" value="F:ribosomal small subunit binding"/>
    <property type="evidence" value="ECO:0007669"/>
    <property type="project" value="TreeGrafter"/>
</dbReference>
<dbReference type="Gene3D" id="3.30.505.50">
    <property type="entry name" value="Sigma 54 modulation/S30EA ribosomal protein, C-terminal domain"/>
    <property type="match status" value="1"/>
</dbReference>
<dbReference type="Proteomes" id="UP000781173">
    <property type="component" value="Unassembled WGS sequence"/>
</dbReference>
<dbReference type="InterPro" id="IPR036567">
    <property type="entry name" value="RHF-like"/>
</dbReference>
<name>A0A952DUC7_9BACT</name>
<dbReference type="EMBL" id="JACFOF010000004">
    <property type="protein sequence ID" value="MBW7953629.1"/>
    <property type="molecule type" value="Genomic_DNA"/>
</dbReference>
<dbReference type="SUPFAM" id="SSF69754">
    <property type="entry name" value="Ribosome binding protein Y (YfiA homologue)"/>
    <property type="match status" value="1"/>
</dbReference>
<dbReference type="InterPro" id="IPR038416">
    <property type="entry name" value="Ribosom_S30AE_C_sf"/>
</dbReference>
<keyword evidence="1" id="KW-0810">Translation regulation</keyword>
<proteinExistence type="predicted"/>
<dbReference type="GO" id="GO:0045900">
    <property type="term" value="P:negative regulation of translational elongation"/>
    <property type="evidence" value="ECO:0007669"/>
    <property type="project" value="TreeGrafter"/>
</dbReference>
<evidence type="ECO:0000259" key="2">
    <source>
        <dbReference type="Pfam" id="PF16321"/>
    </source>
</evidence>
<evidence type="ECO:0000313" key="3">
    <source>
        <dbReference type="EMBL" id="MBW7953629.1"/>
    </source>
</evidence>
<comment type="caution">
    <text evidence="3">The sequence shown here is derived from an EMBL/GenBank/DDBJ whole genome shotgun (WGS) entry which is preliminary data.</text>
</comment>
<dbReference type="Pfam" id="PF02482">
    <property type="entry name" value="Ribosomal_S30AE"/>
    <property type="match status" value="1"/>
</dbReference>
<organism evidence="3 4">
    <name type="scientific">Candidatus Dojkabacteria bacterium</name>
    <dbReference type="NCBI Taxonomy" id="2099670"/>
    <lineage>
        <taxon>Bacteria</taxon>
        <taxon>Candidatus Dojkabacteria</taxon>
    </lineage>
</organism>
<dbReference type="PANTHER" id="PTHR33231">
    <property type="entry name" value="30S RIBOSOMAL PROTEIN"/>
    <property type="match status" value="1"/>
</dbReference>
<evidence type="ECO:0000313" key="4">
    <source>
        <dbReference type="Proteomes" id="UP000781173"/>
    </source>
</evidence>
<protein>
    <submittedName>
        <fullName evidence="3">HPF/RaiA family ribosome-associated protein</fullName>
    </submittedName>
</protein>
<gene>
    <name evidence="3" type="ORF">H3C67_02485</name>
</gene>
<dbReference type="Pfam" id="PF16321">
    <property type="entry name" value="Ribosom_S30AE_C"/>
    <property type="match status" value="1"/>
</dbReference>
<dbReference type="InterPro" id="IPR032528">
    <property type="entry name" value="Ribosom_S30AE_C"/>
</dbReference>
<dbReference type="GO" id="GO:0022627">
    <property type="term" value="C:cytosolic small ribosomal subunit"/>
    <property type="evidence" value="ECO:0007669"/>
    <property type="project" value="TreeGrafter"/>
</dbReference>
<accession>A0A952DUC7</accession>
<dbReference type="Gene3D" id="3.30.160.100">
    <property type="entry name" value="Ribosome hibernation promotion factor-like"/>
    <property type="match status" value="1"/>
</dbReference>
<reference evidence="3" key="1">
    <citation type="journal article" date="2022" name="ISME J.">
        <title>A general approach to explore prokaryotic protein glycosylation reveals the unique surface layer modulation of an anammox bacterium.</title>
        <authorList>
            <person name="Pabst M."/>
            <person name="Grouzdev D.S."/>
            <person name="Lawson C.E."/>
            <person name="Kleikamp H.B.C."/>
            <person name="de Ram C."/>
            <person name="Louwen R."/>
            <person name="Lin Y.M."/>
            <person name="Lucker S."/>
            <person name="van Loosdrecht M.C.M."/>
            <person name="Laureni M."/>
        </authorList>
    </citation>
    <scope>NUCLEOTIDE SEQUENCE</scope>
    <source>
        <strain evidence="3">BROCD043</strain>
    </source>
</reference>
<sequence length="193" mass="22309">MTEVTFSTRNISLSSAQQKHIIKKIGKHKKLLDKATSISVVVEHHSSHSNADSRIKIELLVNMPHAYIKASSKGSDIESITDNIDYILKRKLKRYNDQFKRWSKETPWKATEIQETLDEHSAPLEPDTYLDYVPQIKRKQYEDESPIYPAEAIERMELLGYNSFLFKNIESGKYSMLYKRENGGYGLVEPKNG</sequence>
<dbReference type="InterPro" id="IPR050574">
    <property type="entry name" value="HPF/YfiA_ribosome-assoc"/>
</dbReference>
<feature type="domain" description="Sigma 54 modulation/S30EA ribosomal protein C-terminal" evidence="2">
    <location>
        <begin position="134"/>
        <end position="187"/>
    </location>
</feature>
<dbReference type="InterPro" id="IPR003489">
    <property type="entry name" value="RHF/RaiA"/>
</dbReference>
<dbReference type="PANTHER" id="PTHR33231:SF1">
    <property type="entry name" value="30S RIBOSOMAL PROTEIN"/>
    <property type="match status" value="1"/>
</dbReference>
<evidence type="ECO:0000256" key="1">
    <source>
        <dbReference type="ARBA" id="ARBA00022845"/>
    </source>
</evidence>
<dbReference type="AlphaFoldDB" id="A0A952DUC7"/>